<organism evidence="1 2">
    <name type="scientific">Ricinus communis</name>
    <name type="common">Castor bean</name>
    <dbReference type="NCBI Taxonomy" id="3988"/>
    <lineage>
        <taxon>Eukaryota</taxon>
        <taxon>Viridiplantae</taxon>
        <taxon>Streptophyta</taxon>
        <taxon>Embryophyta</taxon>
        <taxon>Tracheophyta</taxon>
        <taxon>Spermatophyta</taxon>
        <taxon>Magnoliopsida</taxon>
        <taxon>eudicotyledons</taxon>
        <taxon>Gunneridae</taxon>
        <taxon>Pentapetalae</taxon>
        <taxon>rosids</taxon>
        <taxon>fabids</taxon>
        <taxon>Malpighiales</taxon>
        <taxon>Euphorbiaceae</taxon>
        <taxon>Acalyphoideae</taxon>
        <taxon>Acalypheae</taxon>
        <taxon>Ricinus</taxon>
    </lineage>
</organism>
<gene>
    <name evidence="1" type="ORF">RCOM_0757010</name>
</gene>
<evidence type="ECO:0008006" key="3">
    <source>
        <dbReference type="Google" id="ProtNLM"/>
    </source>
</evidence>
<keyword evidence="2" id="KW-1185">Reference proteome</keyword>
<dbReference type="AlphaFoldDB" id="B9S5N8"/>
<name>B9S5N8_RICCO</name>
<evidence type="ECO:0000313" key="1">
    <source>
        <dbReference type="EMBL" id="EEF41081.1"/>
    </source>
</evidence>
<dbReference type="EMBL" id="EQ973875">
    <property type="protein sequence ID" value="EEF41081.1"/>
    <property type="molecule type" value="Genomic_DNA"/>
</dbReference>
<reference evidence="2" key="1">
    <citation type="journal article" date="2010" name="Nat. Biotechnol.">
        <title>Draft genome sequence of the oilseed species Ricinus communis.</title>
        <authorList>
            <person name="Chan A.P."/>
            <person name="Crabtree J."/>
            <person name="Zhao Q."/>
            <person name="Lorenzi H."/>
            <person name="Orvis J."/>
            <person name="Puiu D."/>
            <person name="Melake-Berhan A."/>
            <person name="Jones K.M."/>
            <person name="Redman J."/>
            <person name="Chen G."/>
            <person name="Cahoon E.B."/>
            <person name="Gedil M."/>
            <person name="Stanke M."/>
            <person name="Haas B.J."/>
            <person name="Wortman J.R."/>
            <person name="Fraser-Liggett C.M."/>
            <person name="Ravel J."/>
            <person name="Rabinowicz P.D."/>
        </authorList>
    </citation>
    <scope>NUCLEOTIDE SEQUENCE [LARGE SCALE GENOMIC DNA]</scope>
    <source>
        <strain evidence="2">cv. Hale</strain>
    </source>
</reference>
<accession>B9S5N8</accession>
<sequence>MKQLATERTIRVRVRVRVLVKESNKSESDYESDIEAESVELVATYEDNNESSDVDDELRAVRDTKRKFLRRKRRKDAEDGFVKVPLREVGHDQGYENWNEGDNKYEGKVGGDEKYYGSNDLRLKRGMKVYYDPEYKLPIWKIEMVFENAVQFRNVVSKYDVHRGVQLKLRPNESHKVRVKCKKVVVHNYFLEALKEHAESFIIKTYKPFTSAIDTTKMPYLT</sequence>
<dbReference type="InParanoid" id="B9S5N8"/>
<proteinExistence type="predicted"/>
<evidence type="ECO:0000313" key="2">
    <source>
        <dbReference type="Proteomes" id="UP000008311"/>
    </source>
</evidence>
<dbReference type="Proteomes" id="UP000008311">
    <property type="component" value="Unassembled WGS sequence"/>
</dbReference>
<protein>
    <recommendedName>
        <fullName evidence="3">Transposase MuDR plant domain-containing protein</fullName>
    </recommendedName>
</protein>